<dbReference type="AlphaFoldDB" id="A0A0A9F4Q8"/>
<name>A0A0A9F4Q8_ARUDO</name>
<protein>
    <submittedName>
        <fullName evidence="2">Uncharacterized protein</fullName>
    </submittedName>
</protein>
<reference evidence="2" key="1">
    <citation type="submission" date="2014-09" db="EMBL/GenBank/DDBJ databases">
        <authorList>
            <person name="Magalhaes I.L.F."/>
            <person name="Oliveira U."/>
            <person name="Santos F.R."/>
            <person name="Vidigal T.H.D.A."/>
            <person name="Brescovit A.D."/>
            <person name="Santos A.J."/>
        </authorList>
    </citation>
    <scope>NUCLEOTIDE SEQUENCE</scope>
    <source>
        <tissue evidence="2">Shoot tissue taken approximately 20 cm above the soil surface</tissue>
    </source>
</reference>
<accession>A0A0A9F4Q8</accession>
<reference evidence="2" key="2">
    <citation type="journal article" date="2015" name="Data Brief">
        <title>Shoot transcriptome of the giant reed, Arundo donax.</title>
        <authorList>
            <person name="Barrero R.A."/>
            <person name="Guerrero F.D."/>
            <person name="Moolhuijzen P."/>
            <person name="Goolsby J.A."/>
            <person name="Tidwell J."/>
            <person name="Bellgard S.E."/>
            <person name="Bellgard M.I."/>
        </authorList>
    </citation>
    <scope>NUCLEOTIDE SEQUENCE</scope>
    <source>
        <tissue evidence="2">Shoot tissue taken approximately 20 cm above the soil surface</tissue>
    </source>
</reference>
<proteinExistence type="predicted"/>
<evidence type="ECO:0000256" key="1">
    <source>
        <dbReference type="SAM" id="MobiDB-lite"/>
    </source>
</evidence>
<organism evidence="2">
    <name type="scientific">Arundo donax</name>
    <name type="common">Giant reed</name>
    <name type="synonym">Donax arundinaceus</name>
    <dbReference type="NCBI Taxonomy" id="35708"/>
    <lineage>
        <taxon>Eukaryota</taxon>
        <taxon>Viridiplantae</taxon>
        <taxon>Streptophyta</taxon>
        <taxon>Embryophyta</taxon>
        <taxon>Tracheophyta</taxon>
        <taxon>Spermatophyta</taxon>
        <taxon>Magnoliopsida</taxon>
        <taxon>Liliopsida</taxon>
        <taxon>Poales</taxon>
        <taxon>Poaceae</taxon>
        <taxon>PACMAD clade</taxon>
        <taxon>Arundinoideae</taxon>
        <taxon>Arundineae</taxon>
        <taxon>Arundo</taxon>
    </lineage>
</organism>
<dbReference type="EMBL" id="GBRH01191717">
    <property type="protein sequence ID" value="JAE06179.1"/>
    <property type="molecule type" value="Transcribed_RNA"/>
</dbReference>
<feature type="compositionally biased region" description="Polar residues" evidence="1">
    <location>
        <begin position="1"/>
        <end position="24"/>
    </location>
</feature>
<evidence type="ECO:0000313" key="2">
    <source>
        <dbReference type="EMBL" id="JAE06179.1"/>
    </source>
</evidence>
<feature type="region of interest" description="Disordered" evidence="1">
    <location>
        <begin position="1"/>
        <end position="33"/>
    </location>
</feature>
<sequence length="33" mass="3806">MYFIRSTQASGPSKRSNMYSANKKASTEFKFKN</sequence>